<feature type="compositionally biased region" description="Basic and acidic residues" evidence="1">
    <location>
        <begin position="1211"/>
        <end position="1223"/>
    </location>
</feature>
<feature type="region of interest" description="Disordered" evidence="1">
    <location>
        <begin position="1178"/>
        <end position="1381"/>
    </location>
</feature>
<feature type="region of interest" description="Disordered" evidence="1">
    <location>
        <begin position="1117"/>
        <end position="1145"/>
    </location>
</feature>
<accession>A0ABN9W757</accession>
<comment type="caution">
    <text evidence="2">The sequence shown here is derived from an EMBL/GenBank/DDBJ whole genome shotgun (WGS) entry which is preliminary data.</text>
</comment>
<dbReference type="InterPro" id="IPR000884">
    <property type="entry name" value="TSP1_rpt"/>
</dbReference>
<dbReference type="Proteomes" id="UP001189429">
    <property type="component" value="Unassembled WGS sequence"/>
</dbReference>
<proteinExistence type="predicted"/>
<feature type="compositionally biased region" description="Pro residues" evidence="1">
    <location>
        <begin position="1351"/>
        <end position="1360"/>
    </location>
</feature>
<dbReference type="PROSITE" id="PS50092">
    <property type="entry name" value="TSP1"/>
    <property type="match status" value="1"/>
</dbReference>
<feature type="compositionally biased region" description="Basic and acidic residues" evidence="1">
    <location>
        <begin position="1178"/>
        <end position="1191"/>
    </location>
</feature>
<protein>
    <submittedName>
        <fullName evidence="2">Uncharacterized protein</fullName>
    </submittedName>
</protein>
<feature type="compositionally biased region" description="Low complexity" evidence="1">
    <location>
        <begin position="1238"/>
        <end position="1250"/>
    </location>
</feature>
<reference evidence="2" key="1">
    <citation type="submission" date="2023-10" db="EMBL/GenBank/DDBJ databases">
        <authorList>
            <person name="Chen Y."/>
            <person name="Shah S."/>
            <person name="Dougan E. K."/>
            <person name="Thang M."/>
            <person name="Chan C."/>
        </authorList>
    </citation>
    <scope>NUCLEOTIDE SEQUENCE [LARGE SCALE GENOMIC DNA]</scope>
</reference>
<evidence type="ECO:0000313" key="3">
    <source>
        <dbReference type="Proteomes" id="UP001189429"/>
    </source>
</evidence>
<feature type="compositionally biased region" description="Basic and acidic residues" evidence="1">
    <location>
        <begin position="1324"/>
        <end position="1334"/>
    </location>
</feature>
<gene>
    <name evidence="2" type="ORF">PCOR1329_LOCUS63570</name>
</gene>
<feature type="region of interest" description="Disordered" evidence="1">
    <location>
        <begin position="1"/>
        <end position="29"/>
    </location>
</feature>
<feature type="compositionally biased region" description="Pro residues" evidence="1">
    <location>
        <begin position="1370"/>
        <end position="1381"/>
    </location>
</feature>
<dbReference type="SUPFAM" id="SSF82895">
    <property type="entry name" value="TSP-1 type 1 repeat"/>
    <property type="match status" value="1"/>
</dbReference>
<dbReference type="Pfam" id="PF19030">
    <property type="entry name" value="TSP1_ADAMTS"/>
    <property type="match status" value="1"/>
</dbReference>
<dbReference type="EMBL" id="CAUYUJ010018071">
    <property type="protein sequence ID" value="CAK0880430.1"/>
    <property type="molecule type" value="Genomic_DNA"/>
</dbReference>
<evidence type="ECO:0000256" key="1">
    <source>
        <dbReference type="SAM" id="MobiDB-lite"/>
    </source>
</evidence>
<sequence length="1381" mass="150373">MTRSATDTSSGTSTTSFHTTTGSSTTSLTTTLTTITETSITESSITESSITESMTTWTATPRRFSTIKSQFGVDLDSTVTQAQVEIVAQSSIATYLETSESLITIDDVYEVILRRRPVAERKLTSAATLWHVDYRVEFEGVDYERVQRAVASIENDTVAGQTNFTTAILASLANEGINSSVHVRYVFDPVVELWMYTTATLTSTSMTTTSSTTCCVCPWPDVDPVPIQVAGPDFDTISSLHDLLRIECTGFKWGDICTPVCAEGYHVEETLLCSSVTENGAILVDGEWQGTARCEPNVCVGSPQLEMPVGYDGVDTGCSDRNYTQTCNVSCSVDDGYENLADPISIECTATTAYAWVNTTGACTEKACYADTVPFIANVVDSSSCINIASGVSCSPVCNSSYELLAPINCTRGAFDLVPLVCVPTADVEALDSAVGLVVEAALVGSSPGSDLTAEWAAGSEQWQAIKGAFGAVLGLSTGQIYVYTIKGLNSDYQSGLPSRRLTTSQGLWMRLLFQVYPTNSETTIASGLASLGADGGNFTRELVAALRDAHAVVPQGLAAATLVVGTPASTVVTVPVARWVARGTWSACTNPCGKGEQTRTVRCLTGFEELCNANAAPGYTKESFMPDTRDCETYISCPYDWSCPSGGDPVTGEGCEAQASVVMGSIVVSFFLVCCCCVRYVRRMIVLPTRGFVGVRLGRDGAKVDIEWTRDDGIVGEDGHQKPRLSYNLGPDEMAQFYEDRERAPGCATLIPWDEAEDPIGPVDLDFSGTVDFEMQLTVRTLAKDSLVIGKVFPDGETPYGSGKPKALVIKNGVPAWQIGDKCITGQTNVADGYQHELSVKYSTSQDAYILEVDGVVEAEWRGAVVDHPDTKLCLGTSCAPRNDKFNELYEDLEELHIAGIEVHPLEERGGEPLFDGDIDELTWKEYRWNKNLGRMAWFAYELSVEAEEAIGTVMKQRATAWAPLVPLVEVPSVSASHIAFEKGQTVEYWSKTMQAWIPARIVDFKHVYFDKDLEINMIKFSVNVMSAGQVMPKVEMKYLRLPLNAGEPVCIFSPMHGKWFPAVVSKSREVFDARLGYDVTLEDRLADDGETFVKTELQRDLEKYYRDRRDRERAEGGYIPERRSLQPEESRDGVPTLKSMPAKRLRRRYTRGDLVSVYRGVDVGFTTAEVVREMDTAEQGLRAEPEQAVRGKRATPSPRSSLATDGEEDMRRLERELDRKLAGMPAKQLPQDAQPRLSRSSQRLSRSSGSDHEDEASGAATKKTKNKAKASASDHRHATIVIRPVSHPQESKRGGGSEGAVAMPGDTEIQVPEFLLRPMPRRISDQQEDRSRSLAAGVLSSLRRLAPQAAPPAPPTLAGPPRSAGASPQPPPPEELLDV</sequence>
<dbReference type="InterPro" id="IPR036383">
    <property type="entry name" value="TSP1_rpt_sf"/>
</dbReference>
<name>A0ABN9W757_9DINO</name>
<keyword evidence="3" id="KW-1185">Reference proteome</keyword>
<dbReference type="Gene3D" id="2.20.100.10">
    <property type="entry name" value="Thrombospondin type-1 (TSP1) repeat"/>
    <property type="match status" value="1"/>
</dbReference>
<evidence type="ECO:0000313" key="2">
    <source>
        <dbReference type="EMBL" id="CAK0880430.1"/>
    </source>
</evidence>
<organism evidence="2 3">
    <name type="scientific">Prorocentrum cordatum</name>
    <dbReference type="NCBI Taxonomy" id="2364126"/>
    <lineage>
        <taxon>Eukaryota</taxon>
        <taxon>Sar</taxon>
        <taxon>Alveolata</taxon>
        <taxon>Dinophyceae</taxon>
        <taxon>Prorocentrales</taxon>
        <taxon>Prorocentraceae</taxon>
        <taxon>Prorocentrum</taxon>
    </lineage>
</organism>
<feature type="compositionally biased region" description="Basic and acidic residues" evidence="1">
    <location>
        <begin position="1117"/>
        <end position="1134"/>
    </location>
</feature>